<organism evidence="2 3">
    <name type="scientific">Novipirellula rosea</name>
    <dbReference type="NCBI Taxonomy" id="1031540"/>
    <lineage>
        <taxon>Bacteria</taxon>
        <taxon>Pseudomonadati</taxon>
        <taxon>Planctomycetota</taxon>
        <taxon>Planctomycetia</taxon>
        <taxon>Pirellulales</taxon>
        <taxon>Pirellulaceae</taxon>
        <taxon>Novipirellula</taxon>
    </lineage>
</organism>
<dbReference type="Proteomes" id="UP001500840">
    <property type="component" value="Unassembled WGS sequence"/>
</dbReference>
<evidence type="ECO:0000313" key="2">
    <source>
        <dbReference type="EMBL" id="GAA4455645.1"/>
    </source>
</evidence>
<proteinExistence type="predicted"/>
<name>A0ABP8MT45_9BACT</name>
<keyword evidence="3" id="KW-1185">Reference proteome</keyword>
<dbReference type="Gene3D" id="2.120.10.10">
    <property type="match status" value="1"/>
</dbReference>
<reference evidence="3" key="1">
    <citation type="journal article" date="2019" name="Int. J. Syst. Evol. Microbiol.">
        <title>The Global Catalogue of Microorganisms (GCM) 10K type strain sequencing project: providing services to taxonomists for standard genome sequencing and annotation.</title>
        <authorList>
            <consortium name="The Broad Institute Genomics Platform"/>
            <consortium name="The Broad Institute Genome Sequencing Center for Infectious Disease"/>
            <person name="Wu L."/>
            <person name="Ma J."/>
        </authorList>
    </citation>
    <scope>NUCLEOTIDE SEQUENCE [LARGE SCALE GENOMIC DNA]</scope>
    <source>
        <strain evidence="3">JCM 17759</strain>
    </source>
</reference>
<sequence length="340" mass="37564">MKNTFLMLAFLLVPVVGNAADNSSSAIPNTGNQGKAVLVDAQRIWDAAPHNAFTDLVRFKDRWYCVFREGSGHVSPDGALRVLTSTDAVHWESAALVTSEDSDLRDAKITVTPDNRLLLAGAEAIQTPTGRHHQSAVWFSEDGSTWTAKHKVGTLDNWLWRITWHNGHAYGFGYGTGDKQGDLSLFHSEDGNDFETLIEKVDVAGTYPNESSVLFLPDDTAYCLLRQDGTPNSGNLGTSQPPYTEWNWKSLDKRIGGPEMIRLPDGRIIAAVRLYDKKVRTSLCWLDPQAGRLTEALALPSGGDTSYAGMVWHDDHLWVSYYSSHEGKTSIYLAKVRLAP</sequence>
<accession>A0ABP8MT45</accession>
<feature type="chain" id="PRO_5045549353" evidence="1">
    <location>
        <begin position="20"/>
        <end position="340"/>
    </location>
</feature>
<evidence type="ECO:0000256" key="1">
    <source>
        <dbReference type="SAM" id="SignalP"/>
    </source>
</evidence>
<dbReference type="SUPFAM" id="SSF75005">
    <property type="entry name" value="Arabinanase/levansucrase/invertase"/>
    <property type="match status" value="1"/>
</dbReference>
<feature type="signal peptide" evidence="1">
    <location>
        <begin position="1"/>
        <end position="19"/>
    </location>
</feature>
<dbReference type="EMBL" id="BAABGA010000035">
    <property type="protein sequence ID" value="GAA4455645.1"/>
    <property type="molecule type" value="Genomic_DNA"/>
</dbReference>
<dbReference type="InterPro" id="IPR023296">
    <property type="entry name" value="Glyco_hydro_beta-prop_sf"/>
</dbReference>
<comment type="caution">
    <text evidence="2">The sequence shown here is derived from an EMBL/GenBank/DDBJ whole genome shotgun (WGS) entry which is preliminary data.</text>
</comment>
<protein>
    <submittedName>
        <fullName evidence="2">Sialidase family protein</fullName>
    </submittedName>
</protein>
<gene>
    <name evidence="2" type="ORF">GCM10023156_29990</name>
</gene>
<keyword evidence="1" id="KW-0732">Signal</keyword>
<evidence type="ECO:0000313" key="3">
    <source>
        <dbReference type="Proteomes" id="UP001500840"/>
    </source>
</evidence>